<sequence>MRDAAELTDIEPDDATVDPRAKINYDDCNVGDYVIIKGENEDGEEEDWFGQARDDKAPRDAIDALETRARETDGDPRACAQIKAKVAQNELATVKFLQKCENLEEFIDEFPDAEESDITDMYQWWQGYGTENVSPDTFKELGPNIFHRARRSGLGDTGKKRYFCRASTCMGRCNVEAGLKRKAPATATVKLEVDVDLEPKKKVSDLLLIPKDAVEWEPNVMAECRSTDVDNYPFEYATMREQAGETEKHPRDLKSACYCHGIRGLRKDHTDDVHALHGGVCPALAILRGMVIHLFYVKEVPNKGYGIFARERISKGAYLFEYVGEIITRAEASRREEQYMANGQFFLVDIQGQRNSPSYMAYTMDMTRKGNLARMLNHGCTPNVRLVEARVDEALLSGVQSKFRSASRMCCIAIEDIEVGEELCIDYVPVKKGGSMRKTVQCDCGSSDCRGWIF</sequence>
<evidence type="ECO:0008006" key="12">
    <source>
        <dbReference type="Google" id="ProtNLM"/>
    </source>
</evidence>
<dbReference type="GO" id="GO:0008168">
    <property type="term" value="F:methyltransferase activity"/>
    <property type="evidence" value="ECO:0007669"/>
    <property type="project" value="UniProtKB-KW"/>
</dbReference>
<dbReference type="PROSITE" id="PS50280">
    <property type="entry name" value="SET"/>
    <property type="match status" value="1"/>
</dbReference>
<dbReference type="OrthoDB" id="308383at2759"/>
<dbReference type="HOGENOM" id="CLU_579170_0_0_1"/>
<dbReference type="SMART" id="SM00317">
    <property type="entry name" value="SET"/>
    <property type="match status" value="1"/>
</dbReference>
<evidence type="ECO:0000256" key="4">
    <source>
        <dbReference type="ARBA" id="ARBA00022679"/>
    </source>
</evidence>
<keyword evidence="2" id="KW-0158">Chromosome</keyword>
<dbReference type="GO" id="GO:0005694">
    <property type="term" value="C:chromosome"/>
    <property type="evidence" value="ECO:0007669"/>
    <property type="project" value="UniProtKB-SubCell"/>
</dbReference>
<evidence type="ECO:0000313" key="11">
    <source>
        <dbReference type="Proteomes" id="UP000001568"/>
    </source>
</evidence>
<dbReference type="GO" id="GO:0046872">
    <property type="term" value="F:metal ion binding"/>
    <property type="evidence" value="ECO:0007669"/>
    <property type="project" value="UniProtKB-KW"/>
</dbReference>
<evidence type="ECO:0000259" key="8">
    <source>
        <dbReference type="PROSITE" id="PS50280"/>
    </source>
</evidence>
<reference evidence="10 11" key="1">
    <citation type="journal article" date="2007" name="Proc. Natl. Acad. Sci. U.S.A.">
        <title>The tiny eukaryote Ostreococcus provides genomic insights into the paradox of plankton speciation.</title>
        <authorList>
            <person name="Palenik B."/>
            <person name="Grimwood J."/>
            <person name="Aerts A."/>
            <person name="Rouze P."/>
            <person name="Salamov A."/>
            <person name="Putnam N."/>
            <person name="Dupont C."/>
            <person name="Jorgensen R."/>
            <person name="Derelle E."/>
            <person name="Rombauts S."/>
            <person name="Zhou K."/>
            <person name="Otillar R."/>
            <person name="Merchant S.S."/>
            <person name="Podell S."/>
            <person name="Gaasterland T."/>
            <person name="Napoli C."/>
            <person name="Gendler K."/>
            <person name="Manuell A."/>
            <person name="Tai V."/>
            <person name="Vallon O."/>
            <person name="Piganeau G."/>
            <person name="Jancek S."/>
            <person name="Heijde M."/>
            <person name="Jabbari K."/>
            <person name="Bowler C."/>
            <person name="Lohr M."/>
            <person name="Robbens S."/>
            <person name="Werner G."/>
            <person name="Dubchak I."/>
            <person name="Pazour G.J."/>
            <person name="Ren Q."/>
            <person name="Paulsen I."/>
            <person name="Delwiche C."/>
            <person name="Schmutz J."/>
            <person name="Rokhsar D."/>
            <person name="Van de Peer Y."/>
            <person name="Moreau H."/>
            <person name="Grigoriev I.V."/>
        </authorList>
    </citation>
    <scope>NUCLEOTIDE SEQUENCE [LARGE SCALE GENOMIC DNA]</scope>
    <source>
        <strain evidence="10 11">CCE9901</strain>
    </source>
</reference>
<dbReference type="InterPro" id="IPR003616">
    <property type="entry name" value="Post-SET_dom"/>
</dbReference>
<accession>A4S9K0</accession>
<dbReference type="SUPFAM" id="SSF82199">
    <property type="entry name" value="SET domain"/>
    <property type="match status" value="1"/>
</dbReference>
<keyword evidence="11" id="KW-1185">Reference proteome</keyword>
<dbReference type="GO" id="GO:0032259">
    <property type="term" value="P:methylation"/>
    <property type="evidence" value="ECO:0007669"/>
    <property type="project" value="UniProtKB-KW"/>
</dbReference>
<dbReference type="Gramene" id="ABP00397">
    <property type="protein sequence ID" value="ABP00397"/>
    <property type="gene ID" value="OSTLU_25709"/>
</dbReference>
<keyword evidence="3" id="KW-0489">Methyltransferase</keyword>
<evidence type="ECO:0000259" key="9">
    <source>
        <dbReference type="PROSITE" id="PS50868"/>
    </source>
</evidence>
<evidence type="ECO:0000313" key="10">
    <source>
        <dbReference type="EMBL" id="ABP00397.1"/>
    </source>
</evidence>
<feature type="domain" description="Post-SET" evidence="9">
    <location>
        <begin position="438"/>
        <end position="454"/>
    </location>
</feature>
<dbReference type="EMBL" id="CP000597">
    <property type="protein sequence ID" value="ABP00397.1"/>
    <property type="molecule type" value="Genomic_DNA"/>
</dbReference>
<dbReference type="RefSeq" id="XP_001422080.1">
    <property type="nucleotide sequence ID" value="XM_001422043.1"/>
</dbReference>
<dbReference type="Gene3D" id="2.170.270.10">
    <property type="entry name" value="SET domain"/>
    <property type="match status" value="1"/>
</dbReference>
<keyword evidence="4" id="KW-0808">Transferase</keyword>
<evidence type="ECO:0000256" key="7">
    <source>
        <dbReference type="ARBA" id="ARBA00022833"/>
    </source>
</evidence>
<evidence type="ECO:0000256" key="5">
    <source>
        <dbReference type="ARBA" id="ARBA00022691"/>
    </source>
</evidence>
<dbReference type="PROSITE" id="PS50868">
    <property type="entry name" value="POST_SET"/>
    <property type="match status" value="1"/>
</dbReference>
<keyword evidence="6" id="KW-0479">Metal-binding</keyword>
<dbReference type="Proteomes" id="UP000001568">
    <property type="component" value="Chromosome 17"/>
</dbReference>
<dbReference type="InterPro" id="IPR050973">
    <property type="entry name" value="H3K9_Histone-Lys_N-MTase"/>
</dbReference>
<dbReference type="GeneID" id="5006242"/>
<dbReference type="Pfam" id="PF00856">
    <property type="entry name" value="SET"/>
    <property type="match status" value="1"/>
</dbReference>
<dbReference type="InterPro" id="IPR001214">
    <property type="entry name" value="SET_dom"/>
</dbReference>
<comment type="subcellular location">
    <subcellularLocation>
        <location evidence="1">Chromosome</location>
    </subcellularLocation>
</comment>
<name>A4S9K0_OSTLU</name>
<organism evidence="10 11">
    <name type="scientific">Ostreococcus lucimarinus (strain CCE9901)</name>
    <dbReference type="NCBI Taxonomy" id="436017"/>
    <lineage>
        <taxon>Eukaryota</taxon>
        <taxon>Viridiplantae</taxon>
        <taxon>Chlorophyta</taxon>
        <taxon>Mamiellophyceae</taxon>
        <taxon>Mamiellales</taxon>
        <taxon>Bathycoccaceae</taxon>
        <taxon>Ostreococcus</taxon>
    </lineage>
</organism>
<evidence type="ECO:0000256" key="1">
    <source>
        <dbReference type="ARBA" id="ARBA00004286"/>
    </source>
</evidence>
<feature type="domain" description="SET" evidence="8">
    <location>
        <begin position="293"/>
        <end position="428"/>
    </location>
</feature>
<dbReference type="STRING" id="436017.A4S9K0"/>
<dbReference type="AlphaFoldDB" id="A4S9K0"/>
<dbReference type="KEGG" id="olu:OSTLU_25709"/>
<proteinExistence type="predicted"/>
<evidence type="ECO:0000256" key="3">
    <source>
        <dbReference type="ARBA" id="ARBA00022603"/>
    </source>
</evidence>
<gene>
    <name evidence="10" type="primary">SDG3507</name>
    <name evidence="10" type="ORF">OSTLU_25709</name>
</gene>
<dbReference type="eggNOG" id="KOG1082">
    <property type="taxonomic scope" value="Eukaryota"/>
</dbReference>
<keyword evidence="5" id="KW-0949">S-adenosyl-L-methionine</keyword>
<protein>
    <recommendedName>
        <fullName evidence="12">SET domain-containing protein</fullName>
    </recommendedName>
</protein>
<evidence type="ECO:0000256" key="2">
    <source>
        <dbReference type="ARBA" id="ARBA00022454"/>
    </source>
</evidence>
<evidence type="ECO:0000256" key="6">
    <source>
        <dbReference type="ARBA" id="ARBA00022723"/>
    </source>
</evidence>
<dbReference type="PANTHER" id="PTHR46223">
    <property type="entry name" value="HISTONE-LYSINE N-METHYLTRANSFERASE SUV39H"/>
    <property type="match status" value="1"/>
</dbReference>
<dbReference type="PANTHER" id="PTHR46223:SF3">
    <property type="entry name" value="HISTONE-LYSINE N-METHYLTRANSFERASE SET-23"/>
    <property type="match status" value="1"/>
</dbReference>
<keyword evidence="7" id="KW-0862">Zinc</keyword>
<dbReference type="InterPro" id="IPR046341">
    <property type="entry name" value="SET_dom_sf"/>
</dbReference>